<proteinExistence type="predicted"/>
<protein>
    <submittedName>
        <fullName evidence="1">Uncharacterized protein</fullName>
    </submittedName>
</protein>
<name>A0A9D1A4A8_9FIRM</name>
<reference evidence="1" key="1">
    <citation type="submission" date="2020-10" db="EMBL/GenBank/DDBJ databases">
        <authorList>
            <person name="Gilroy R."/>
        </authorList>
    </citation>
    <scope>NUCLEOTIDE SEQUENCE</scope>
    <source>
        <strain evidence="1">CHK180-2868</strain>
    </source>
</reference>
<evidence type="ECO:0000313" key="2">
    <source>
        <dbReference type="Proteomes" id="UP000824250"/>
    </source>
</evidence>
<organism evidence="1 2">
    <name type="scientific">Candidatus Copromonas faecavium</name>
    <name type="common">nom. illeg.</name>
    <dbReference type="NCBI Taxonomy" id="2840740"/>
    <lineage>
        <taxon>Bacteria</taxon>
        <taxon>Bacillati</taxon>
        <taxon>Bacillota</taxon>
        <taxon>Clostridia</taxon>
        <taxon>Lachnospirales</taxon>
        <taxon>Lachnospiraceae</taxon>
        <taxon>Candidatus Copromonas (nom. illeg.)</taxon>
    </lineage>
</organism>
<dbReference type="AlphaFoldDB" id="A0A9D1A4A8"/>
<accession>A0A9D1A4A8</accession>
<evidence type="ECO:0000313" key="1">
    <source>
        <dbReference type="EMBL" id="HIR05422.1"/>
    </source>
</evidence>
<dbReference type="Proteomes" id="UP000824250">
    <property type="component" value="Unassembled WGS sequence"/>
</dbReference>
<comment type="caution">
    <text evidence="1">The sequence shown here is derived from an EMBL/GenBank/DDBJ whole genome shotgun (WGS) entry which is preliminary data.</text>
</comment>
<reference evidence="1" key="2">
    <citation type="journal article" date="2021" name="PeerJ">
        <title>Extensive microbial diversity within the chicken gut microbiome revealed by metagenomics and culture.</title>
        <authorList>
            <person name="Gilroy R."/>
            <person name="Ravi A."/>
            <person name="Getino M."/>
            <person name="Pursley I."/>
            <person name="Horton D.L."/>
            <person name="Alikhan N.F."/>
            <person name="Baker D."/>
            <person name="Gharbi K."/>
            <person name="Hall N."/>
            <person name="Watson M."/>
            <person name="Adriaenssens E.M."/>
            <person name="Foster-Nyarko E."/>
            <person name="Jarju S."/>
            <person name="Secka A."/>
            <person name="Antonio M."/>
            <person name="Oren A."/>
            <person name="Chaudhuri R.R."/>
            <person name="La Ragione R."/>
            <person name="Hildebrand F."/>
            <person name="Pallen M.J."/>
        </authorList>
    </citation>
    <scope>NUCLEOTIDE SEQUENCE</scope>
    <source>
        <strain evidence="1">CHK180-2868</strain>
    </source>
</reference>
<sequence length="183" mass="21210">MTKLEQFMSLLTGSFDNSKQYEQMQKEQKEFPFARHINHVCNGKILHLPEHFQGIFMVEESYYTTGGHTHGSHHLFLFTEEKDGILLTSYEIPDGYDKNTFTYENLAPVEFSSLKPSAKFTPALYTETDGIWEGGSISMFTPVLKFTLHERFSEACLEVTETMEMNGKRTFGFDEPIRYVRCM</sequence>
<dbReference type="EMBL" id="DVGC01000029">
    <property type="protein sequence ID" value="HIR05422.1"/>
    <property type="molecule type" value="Genomic_DNA"/>
</dbReference>
<gene>
    <name evidence="1" type="ORF">IAB28_05585</name>
</gene>